<feature type="domain" description="NADH:flavin oxidoreductase/NADH oxidase N-terminal" evidence="6">
    <location>
        <begin position="5"/>
        <end position="341"/>
    </location>
</feature>
<evidence type="ECO:0000313" key="8">
    <source>
        <dbReference type="Proteomes" id="UP001501736"/>
    </source>
</evidence>
<dbReference type="EMBL" id="BAAAYG010000003">
    <property type="protein sequence ID" value="GAA3281783.1"/>
    <property type="molecule type" value="Genomic_DNA"/>
</dbReference>
<accession>A0ABP6RBN0</accession>
<keyword evidence="3" id="KW-0288">FMN</keyword>
<evidence type="ECO:0000256" key="2">
    <source>
        <dbReference type="ARBA" id="ARBA00022630"/>
    </source>
</evidence>
<organism evidence="7 8">
    <name type="scientific">Nesterenkonia halobia</name>
    <dbReference type="NCBI Taxonomy" id="37922"/>
    <lineage>
        <taxon>Bacteria</taxon>
        <taxon>Bacillati</taxon>
        <taxon>Actinomycetota</taxon>
        <taxon>Actinomycetes</taxon>
        <taxon>Micrococcales</taxon>
        <taxon>Micrococcaceae</taxon>
        <taxon>Nesterenkonia</taxon>
    </lineage>
</organism>
<dbReference type="InterPro" id="IPR001155">
    <property type="entry name" value="OxRdtase_FMN_N"/>
</dbReference>
<dbReference type="PANTHER" id="PTHR43303:SF4">
    <property type="entry name" value="NADPH DEHYDROGENASE C23G7.10C-RELATED"/>
    <property type="match status" value="1"/>
</dbReference>
<reference evidence="8" key="1">
    <citation type="journal article" date="2019" name="Int. J. Syst. Evol. Microbiol.">
        <title>The Global Catalogue of Microorganisms (GCM) 10K type strain sequencing project: providing services to taxonomists for standard genome sequencing and annotation.</title>
        <authorList>
            <consortium name="The Broad Institute Genomics Platform"/>
            <consortium name="The Broad Institute Genome Sequencing Center for Infectious Disease"/>
            <person name="Wu L."/>
            <person name="Ma J."/>
        </authorList>
    </citation>
    <scope>NUCLEOTIDE SEQUENCE [LARGE SCALE GENOMIC DNA]</scope>
    <source>
        <strain evidence="8">JCM 11483</strain>
    </source>
</reference>
<dbReference type="Pfam" id="PF00724">
    <property type="entry name" value="Oxidored_FMN"/>
    <property type="match status" value="1"/>
</dbReference>
<evidence type="ECO:0000256" key="4">
    <source>
        <dbReference type="ARBA" id="ARBA00022857"/>
    </source>
</evidence>
<comment type="cofactor">
    <cofactor evidence="1">
        <name>FMN</name>
        <dbReference type="ChEBI" id="CHEBI:58210"/>
    </cofactor>
</comment>
<dbReference type="CDD" id="cd02932">
    <property type="entry name" value="OYE_YqiM_FMN"/>
    <property type="match status" value="1"/>
</dbReference>
<dbReference type="Gene3D" id="3.20.20.70">
    <property type="entry name" value="Aldolase class I"/>
    <property type="match status" value="1"/>
</dbReference>
<protein>
    <submittedName>
        <fullName evidence="7">NADH:flavin oxidoreductase/NADH oxidase</fullName>
    </submittedName>
</protein>
<keyword evidence="8" id="KW-1185">Reference proteome</keyword>
<evidence type="ECO:0000256" key="3">
    <source>
        <dbReference type="ARBA" id="ARBA00022643"/>
    </source>
</evidence>
<gene>
    <name evidence="7" type="ORF">GCM10020260_07820</name>
</gene>
<proteinExistence type="predicted"/>
<evidence type="ECO:0000259" key="6">
    <source>
        <dbReference type="Pfam" id="PF00724"/>
    </source>
</evidence>
<keyword evidence="5" id="KW-0560">Oxidoreductase</keyword>
<keyword evidence="4" id="KW-0521">NADP</keyword>
<dbReference type="PANTHER" id="PTHR43303">
    <property type="entry name" value="NADPH DEHYDROGENASE C23G7.10C-RELATED"/>
    <property type="match status" value="1"/>
</dbReference>
<dbReference type="Proteomes" id="UP001501736">
    <property type="component" value="Unassembled WGS sequence"/>
</dbReference>
<dbReference type="RefSeq" id="WP_344718390.1">
    <property type="nucleotide sequence ID" value="NZ_BAAAYG010000003.1"/>
</dbReference>
<sequence>MTRAVFDPITLRGLEIRNRLWIPPMCQYAVDAQDGVPTDWHLMHLGSLARGGAGVVTVEATGVTPEGRISPQDLGLWNDAQRDALSRITDLIHAQGAQAAIQLAHAGRKASTWRAWGPRPGGNVPAEHGGWQSVGPSEIPFDGLEAPEALDAAGIDAVVAGFVAAARRAVDAGFDLLELHGAHGYLLHEFLSPLSNDRTDEYGGSLENRARLLLRVVDAVRAEVGEAVPMIVRLSATDWAEGGWDLPQTETLSSWLGAHGVDLISISSGGNVADVQIPVGPGYQLPFASAVRRSSGLPVAAVGMIDDPFQAEQIVALDQADVVLVGRESLRDPNFPIRTADALRYDMPYKPGPYERAYR</sequence>
<keyword evidence="2" id="KW-0285">Flavoprotein</keyword>
<evidence type="ECO:0000256" key="5">
    <source>
        <dbReference type="ARBA" id="ARBA00023002"/>
    </source>
</evidence>
<comment type="caution">
    <text evidence="7">The sequence shown here is derived from an EMBL/GenBank/DDBJ whole genome shotgun (WGS) entry which is preliminary data.</text>
</comment>
<evidence type="ECO:0000313" key="7">
    <source>
        <dbReference type="EMBL" id="GAA3281783.1"/>
    </source>
</evidence>
<evidence type="ECO:0000256" key="1">
    <source>
        <dbReference type="ARBA" id="ARBA00001917"/>
    </source>
</evidence>
<dbReference type="InterPro" id="IPR013785">
    <property type="entry name" value="Aldolase_TIM"/>
</dbReference>
<dbReference type="SUPFAM" id="SSF51395">
    <property type="entry name" value="FMN-linked oxidoreductases"/>
    <property type="match status" value="1"/>
</dbReference>
<name>A0ABP6RBN0_9MICC</name>
<dbReference type="InterPro" id="IPR044152">
    <property type="entry name" value="YqjM-like"/>
</dbReference>